<name>A0A0K1Q8J7_9BACT</name>
<dbReference type="PROSITE" id="PS51084">
    <property type="entry name" value="HIT_2"/>
    <property type="match status" value="1"/>
</dbReference>
<organism evidence="6 7">
    <name type="scientific">Labilithrix luteola</name>
    <dbReference type="NCBI Taxonomy" id="1391654"/>
    <lineage>
        <taxon>Bacteria</taxon>
        <taxon>Pseudomonadati</taxon>
        <taxon>Myxococcota</taxon>
        <taxon>Polyangia</taxon>
        <taxon>Polyangiales</taxon>
        <taxon>Labilitrichaceae</taxon>
        <taxon>Labilithrix</taxon>
    </lineage>
</organism>
<dbReference type="Proteomes" id="UP000064967">
    <property type="component" value="Chromosome"/>
</dbReference>
<protein>
    <submittedName>
        <fullName evidence="6">HIT family protein</fullName>
    </submittedName>
</protein>
<dbReference type="InterPro" id="IPR052908">
    <property type="entry name" value="AP-4-A_phosphorylase"/>
</dbReference>
<evidence type="ECO:0000256" key="2">
    <source>
        <dbReference type="PIRSR" id="PIRSR639383-1"/>
    </source>
</evidence>
<dbReference type="KEGG" id="llu:AKJ09_08799"/>
<feature type="active site" description="Tele-AMP-histidine intermediate" evidence="2">
    <location>
        <position position="112"/>
    </location>
</feature>
<proteinExistence type="predicted"/>
<dbReference type="SUPFAM" id="SSF54197">
    <property type="entry name" value="HIT-like"/>
    <property type="match status" value="1"/>
</dbReference>
<sequence>MDYILGNTKKPGCFFCEYPNDVANYRQNLVLVVQEHAFVCLNRYPFTTSHLLVAPRRHVADPSELEEHEYTALMSLLRDSVVRLKRAVSCEGMNVGFNLGKVAGAGVADHLHGHLVPRWNGDTNFMPVIADVRVMPEYLDEAWQRLQPAFADLPGQHAT</sequence>
<dbReference type="CDD" id="cd01275">
    <property type="entry name" value="FHIT"/>
    <property type="match status" value="1"/>
</dbReference>
<feature type="binding site" evidence="3">
    <location>
        <position position="42"/>
    </location>
    <ligand>
        <name>substrate</name>
    </ligand>
</feature>
<evidence type="ECO:0000256" key="4">
    <source>
        <dbReference type="PROSITE-ProRule" id="PRU00464"/>
    </source>
</evidence>
<dbReference type="EMBL" id="CP012333">
    <property type="protein sequence ID" value="AKV02136.1"/>
    <property type="molecule type" value="Genomic_DNA"/>
</dbReference>
<reference evidence="6 7" key="1">
    <citation type="submission" date="2015-08" db="EMBL/GenBank/DDBJ databases">
        <authorList>
            <person name="Babu N.S."/>
            <person name="Beckwith C.J."/>
            <person name="Beseler K.G."/>
            <person name="Brison A."/>
            <person name="Carone J.V."/>
            <person name="Caskin T.P."/>
            <person name="Diamond M."/>
            <person name="Durham M.E."/>
            <person name="Foxe J.M."/>
            <person name="Go M."/>
            <person name="Henderson B.A."/>
            <person name="Jones I.B."/>
            <person name="McGettigan J.A."/>
            <person name="Micheletti S.J."/>
            <person name="Nasrallah M.E."/>
            <person name="Ortiz D."/>
            <person name="Piller C.R."/>
            <person name="Privatt S.R."/>
            <person name="Schneider S.L."/>
            <person name="Sharp S."/>
            <person name="Smith T.C."/>
            <person name="Stanton J.D."/>
            <person name="Ullery H.E."/>
            <person name="Wilson R.J."/>
            <person name="Serrano M.G."/>
            <person name="Buck G."/>
            <person name="Lee V."/>
            <person name="Wang Y."/>
            <person name="Carvalho R."/>
            <person name="Voegtly L."/>
            <person name="Shi R."/>
            <person name="Duckworth R."/>
            <person name="Johnson A."/>
            <person name="Loviza R."/>
            <person name="Walstead R."/>
            <person name="Shah Z."/>
            <person name="Kiflezghi M."/>
            <person name="Wade K."/>
            <person name="Ball S.L."/>
            <person name="Bradley K.W."/>
            <person name="Asai D.J."/>
            <person name="Bowman C.A."/>
            <person name="Russell D.A."/>
            <person name="Pope W.H."/>
            <person name="Jacobs-Sera D."/>
            <person name="Hendrix R.W."/>
            <person name="Hatfull G.F."/>
        </authorList>
    </citation>
    <scope>NUCLEOTIDE SEQUENCE [LARGE SCALE GENOMIC DNA]</scope>
    <source>
        <strain evidence="6 7">DSM 27648</strain>
    </source>
</reference>
<dbReference type="GO" id="GO:0003824">
    <property type="term" value="F:catalytic activity"/>
    <property type="evidence" value="ECO:0007669"/>
    <property type="project" value="InterPro"/>
</dbReference>
<accession>A0A0K1Q8J7</accession>
<evidence type="ECO:0000256" key="1">
    <source>
        <dbReference type="ARBA" id="ARBA00022741"/>
    </source>
</evidence>
<dbReference type="InterPro" id="IPR039383">
    <property type="entry name" value="FHIT"/>
</dbReference>
<feature type="short sequence motif" description="Histidine triad motif" evidence="4">
    <location>
        <begin position="110"/>
        <end position="114"/>
    </location>
</feature>
<evidence type="ECO:0000259" key="5">
    <source>
        <dbReference type="PROSITE" id="PS51084"/>
    </source>
</evidence>
<dbReference type="STRING" id="1391654.AKJ09_08799"/>
<dbReference type="InterPro" id="IPR036265">
    <property type="entry name" value="HIT-like_sf"/>
</dbReference>
<gene>
    <name evidence="6" type="ORF">AKJ09_08799</name>
</gene>
<dbReference type="PANTHER" id="PTHR42997">
    <property type="entry name" value="HIT FAMILY HYDROLASE"/>
    <property type="match status" value="1"/>
</dbReference>
<feature type="binding site" evidence="3">
    <location>
        <position position="114"/>
    </location>
    <ligand>
        <name>substrate</name>
    </ligand>
</feature>
<feature type="domain" description="HIT" evidence="5">
    <location>
        <begin position="17"/>
        <end position="125"/>
    </location>
</feature>
<dbReference type="PANTHER" id="PTHR42997:SF1">
    <property type="entry name" value="AP-4-A PHOSPHORYLASE"/>
    <property type="match status" value="1"/>
</dbReference>
<dbReference type="Pfam" id="PF01230">
    <property type="entry name" value="HIT"/>
    <property type="match status" value="1"/>
</dbReference>
<dbReference type="InterPro" id="IPR011146">
    <property type="entry name" value="HIT-like"/>
</dbReference>
<keyword evidence="1" id="KW-0547">Nucleotide-binding</keyword>
<evidence type="ECO:0000256" key="3">
    <source>
        <dbReference type="PIRSR" id="PIRSR639383-2"/>
    </source>
</evidence>
<keyword evidence="7" id="KW-1185">Reference proteome</keyword>
<evidence type="ECO:0000313" key="6">
    <source>
        <dbReference type="EMBL" id="AKV02136.1"/>
    </source>
</evidence>
<dbReference type="GO" id="GO:0000166">
    <property type="term" value="F:nucleotide binding"/>
    <property type="evidence" value="ECO:0007669"/>
    <property type="project" value="UniProtKB-KW"/>
</dbReference>
<dbReference type="AlphaFoldDB" id="A0A0K1Q8J7"/>
<feature type="binding site" evidence="3">
    <location>
        <begin position="104"/>
        <end position="107"/>
    </location>
    <ligand>
        <name>substrate</name>
    </ligand>
</feature>
<evidence type="ECO:0000313" key="7">
    <source>
        <dbReference type="Proteomes" id="UP000064967"/>
    </source>
</evidence>
<dbReference type="Gene3D" id="3.30.428.10">
    <property type="entry name" value="HIT-like"/>
    <property type="match status" value="1"/>
</dbReference>